<organism evidence="2 3">
    <name type="scientific">Polyrhizophydium stewartii</name>
    <dbReference type="NCBI Taxonomy" id="2732419"/>
    <lineage>
        <taxon>Eukaryota</taxon>
        <taxon>Fungi</taxon>
        <taxon>Fungi incertae sedis</taxon>
        <taxon>Chytridiomycota</taxon>
        <taxon>Chytridiomycota incertae sedis</taxon>
        <taxon>Chytridiomycetes</taxon>
        <taxon>Rhizophydiales</taxon>
        <taxon>Rhizophydiales incertae sedis</taxon>
        <taxon>Polyrhizophydium</taxon>
    </lineage>
</organism>
<evidence type="ECO:0000256" key="1">
    <source>
        <dbReference type="SAM" id="SignalP"/>
    </source>
</evidence>
<comment type="caution">
    <text evidence="2">The sequence shown here is derived from an EMBL/GenBank/DDBJ whole genome shotgun (WGS) entry which is preliminary data.</text>
</comment>
<feature type="signal peptide" evidence="1">
    <location>
        <begin position="1"/>
        <end position="18"/>
    </location>
</feature>
<evidence type="ECO:0000313" key="2">
    <source>
        <dbReference type="EMBL" id="KAL2911730.1"/>
    </source>
</evidence>
<dbReference type="EMBL" id="JADGIZ020000089">
    <property type="protein sequence ID" value="KAL2911730.1"/>
    <property type="molecule type" value="Genomic_DNA"/>
</dbReference>
<protein>
    <recommendedName>
        <fullName evidence="4">Reelin domain-containing protein</fullName>
    </recommendedName>
</protein>
<sequence length="232" mass="25066">MLFNALVAAAALLGSAVALPVGAPKCAINPAAIAAAHGKQADPSLGYGVSVKMTGANAWEMTVTNTAGRKAFQGILMYINKDMAPNTHLGKFEIDTNNFKFQSMDICSAAKVTGPMEATFTHSNPSKKPIDKTVFKWTATTEELNMPGQLMLNVAFADNDGDSAVKTKPRWHNMMMKLDCKPSGTMEMPKPKEMPMPTPSMPMGEPMIRKVIKCKPKKMMCPSCQSMPKSGY</sequence>
<dbReference type="Proteomes" id="UP001527925">
    <property type="component" value="Unassembled WGS sequence"/>
</dbReference>
<reference evidence="2 3" key="1">
    <citation type="submission" date="2023-09" db="EMBL/GenBank/DDBJ databases">
        <title>Pangenome analysis of Batrachochytrium dendrobatidis and related Chytrids.</title>
        <authorList>
            <person name="Yacoub M.N."/>
            <person name="Stajich J.E."/>
            <person name="James T.Y."/>
        </authorList>
    </citation>
    <scope>NUCLEOTIDE SEQUENCE [LARGE SCALE GENOMIC DNA]</scope>
    <source>
        <strain evidence="2 3">JEL0888</strain>
    </source>
</reference>
<keyword evidence="1" id="KW-0732">Signal</keyword>
<proteinExistence type="predicted"/>
<evidence type="ECO:0000313" key="3">
    <source>
        <dbReference type="Proteomes" id="UP001527925"/>
    </source>
</evidence>
<name>A0ABR4MWS6_9FUNG</name>
<gene>
    <name evidence="2" type="ORF">HK105_208787</name>
</gene>
<feature type="chain" id="PRO_5046421515" description="Reelin domain-containing protein" evidence="1">
    <location>
        <begin position="19"/>
        <end position="232"/>
    </location>
</feature>
<evidence type="ECO:0008006" key="4">
    <source>
        <dbReference type="Google" id="ProtNLM"/>
    </source>
</evidence>
<accession>A0ABR4MWS6</accession>
<keyword evidence="3" id="KW-1185">Reference proteome</keyword>